<evidence type="ECO:0000313" key="4">
    <source>
        <dbReference type="Proteomes" id="UP001189429"/>
    </source>
</evidence>
<feature type="domain" description="Mei2-like C-terminal RNA recognition motif" evidence="2">
    <location>
        <begin position="68"/>
        <end position="139"/>
    </location>
</feature>
<dbReference type="InterPro" id="IPR007201">
    <property type="entry name" value="Mei2-like_Rrm_C"/>
</dbReference>
<proteinExistence type="predicted"/>
<evidence type="ECO:0000313" key="3">
    <source>
        <dbReference type="EMBL" id="CAK0803499.1"/>
    </source>
</evidence>
<feature type="compositionally biased region" description="Low complexity" evidence="1">
    <location>
        <begin position="11"/>
        <end position="25"/>
    </location>
</feature>
<accession>A0ABN9QIC0</accession>
<evidence type="ECO:0000256" key="1">
    <source>
        <dbReference type="SAM" id="MobiDB-lite"/>
    </source>
</evidence>
<organism evidence="3 4">
    <name type="scientific">Prorocentrum cordatum</name>
    <dbReference type="NCBI Taxonomy" id="2364126"/>
    <lineage>
        <taxon>Eukaryota</taxon>
        <taxon>Sar</taxon>
        <taxon>Alveolata</taxon>
        <taxon>Dinophyceae</taxon>
        <taxon>Prorocentrales</taxon>
        <taxon>Prorocentraceae</taxon>
        <taxon>Prorocentrum</taxon>
    </lineage>
</organism>
<sequence length="223" mass="23031">MAHRLAELEELSAPPAARAGGPRAAGCGGRGAAGGRRTSGGPPGLAAPCPPGAAAVQAPATSAAGGFTTVMLRHVPEAVTQESLILELDKAGFALEYDFVHLRSDLRSRFSSDRGMAFVNFLTPQSAGAFSQAFHGARQVGGHALEAGCLEVLPAKIQGFALNAAQHYPSASAARRGFRRARPVFLPKTADAHAQLWSLACQRPLQPRALADRGQPRPAGVGA</sequence>
<evidence type="ECO:0000259" key="2">
    <source>
        <dbReference type="Pfam" id="PF04059"/>
    </source>
</evidence>
<gene>
    <name evidence="3" type="ORF">PCOR1329_LOCUS10643</name>
</gene>
<dbReference type="Pfam" id="PF04059">
    <property type="entry name" value="RRM_2"/>
    <property type="match status" value="1"/>
</dbReference>
<keyword evidence="4" id="KW-1185">Reference proteome</keyword>
<dbReference type="EMBL" id="CAUYUJ010003021">
    <property type="protein sequence ID" value="CAK0803499.1"/>
    <property type="molecule type" value="Genomic_DNA"/>
</dbReference>
<dbReference type="SUPFAM" id="SSF54928">
    <property type="entry name" value="RNA-binding domain, RBD"/>
    <property type="match status" value="1"/>
</dbReference>
<comment type="caution">
    <text evidence="3">The sequence shown here is derived from an EMBL/GenBank/DDBJ whole genome shotgun (WGS) entry which is preliminary data.</text>
</comment>
<dbReference type="Proteomes" id="UP001189429">
    <property type="component" value="Unassembled WGS sequence"/>
</dbReference>
<feature type="compositionally biased region" description="Gly residues" evidence="1">
    <location>
        <begin position="26"/>
        <end position="43"/>
    </location>
</feature>
<dbReference type="Gene3D" id="3.30.70.330">
    <property type="match status" value="1"/>
</dbReference>
<protein>
    <recommendedName>
        <fullName evidence="2">Mei2-like C-terminal RNA recognition motif domain-containing protein</fullName>
    </recommendedName>
</protein>
<dbReference type="InterPro" id="IPR035979">
    <property type="entry name" value="RBD_domain_sf"/>
</dbReference>
<feature type="region of interest" description="Disordered" evidence="1">
    <location>
        <begin position="1"/>
        <end position="46"/>
    </location>
</feature>
<name>A0ABN9QIC0_9DINO</name>
<reference evidence="3" key="1">
    <citation type="submission" date="2023-10" db="EMBL/GenBank/DDBJ databases">
        <authorList>
            <person name="Chen Y."/>
            <person name="Shah S."/>
            <person name="Dougan E. K."/>
            <person name="Thang M."/>
            <person name="Chan C."/>
        </authorList>
    </citation>
    <scope>NUCLEOTIDE SEQUENCE [LARGE SCALE GENOMIC DNA]</scope>
</reference>
<dbReference type="InterPro" id="IPR012677">
    <property type="entry name" value="Nucleotide-bd_a/b_plait_sf"/>
</dbReference>